<keyword evidence="3" id="KW-1185">Reference proteome</keyword>
<gene>
    <name evidence="2" type="ORF">GMRT_15549</name>
</gene>
<feature type="region of interest" description="Disordered" evidence="1">
    <location>
        <begin position="1"/>
        <end position="22"/>
    </location>
</feature>
<organism evidence="2 3">
    <name type="scientific">Giardia muris</name>
    <dbReference type="NCBI Taxonomy" id="5742"/>
    <lineage>
        <taxon>Eukaryota</taxon>
        <taxon>Metamonada</taxon>
        <taxon>Diplomonadida</taxon>
        <taxon>Hexamitidae</taxon>
        <taxon>Giardiinae</taxon>
        <taxon>Giardia</taxon>
    </lineage>
</organism>
<dbReference type="OrthoDB" id="10252873at2759"/>
<dbReference type="EMBL" id="VDLU01000002">
    <property type="protein sequence ID" value="TNJ28859.1"/>
    <property type="molecule type" value="Genomic_DNA"/>
</dbReference>
<reference evidence="2 3" key="1">
    <citation type="submission" date="2019-05" db="EMBL/GenBank/DDBJ databases">
        <title>The compact genome of Giardia muris reveals important steps in the evolution of intestinal protozoan parasites.</title>
        <authorList>
            <person name="Xu F."/>
            <person name="Jimenez-Gonzalez A."/>
            <person name="Einarsson E."/>
            <person name="Astvaldsson A."/>
            <person name="Peirasmaki D."/>
            <person name="Eckmann L."/>
            <person name="Andersson J.O."/>
            <person name="Svard S.G."/>
            <person name="Jerlstrom-Hultqvist J."/>
        </authorList>
    </citation>
    <scope>NUCLEOTIDE SEQUENCE [LARGE SCALE GENOMIC DNA]</scope>
    <source>
        <strain evidence="2 3">Roberts-Thomson</strain>
    </source>
</reference>
<proteinExistence type="predicted"/>
<comment type="caution">
    <text evidence="2">The sequence shown here is derived from an EMBL/GenBank/DDBJ whole genome shotgun (WGS) entry which is preliminary data.</text>
</comment>
<protein>
    <submittedName>
        <fullName evidence="2">Uncharacterized protein</fullName>
    </submittedName>
</protein>
<dbReference type="AlphaFoldDB" id="A0A4Z1T8E2"/>
<evidence type="ECO:0000256" key="1">
    <source>
        <dbReference type="SAM" id="MobiDB-lite"/>
    </source>
</evidence>
<name>A0A4Z1T8E2_GIAMU</name>
<evidence type="ECO:0000313" key="3">
    <source>
        <dbReference type="Proteomes" id="UP000315496"/>
    </source>
</evidence>
<dbReference type="Proteomes" id="UP000315496">
    <property type="component" value="Chromosome 2"/>
</dbReference>
<sequence length="438" mass="48965">MTTTLADMKAPPQPRQESLGQQVHISEEISQQLERDIRHVLITAETLALVRGRNIITIKDVQDALHSFCEQSQQTKHITIPRFSVRSFIKSPGVIKTEDAYSVQYNMTRLRISTVYSFVNDHQQLIPEGPPLSAIIGAFNQEVDRNSGNAVAPIQSMVRPRISFYIKSVLEQAQKGATDARALQCLSESVRSEVLKALPQAFTIQLERVMEQGDILELIRSLRVCLILLTKYGSYFYTHLPVLLPLIIRLAGSKGLIEFSSASSRKQDLHDVVSACDLLTDRDQRIIRTLAVGDEGESQDKLHNDVLAVRKLAATILNRLSMLALTFDSHTPEKIGTVLARSLIMKHAAIHTWGIICLLSGMGGDRCLKRFLDVLMGITETTKMELFEALKRKDNSGMDGGWSILIELLKDRIDEDGTVCGKTLQELKDFFGNEVLDV</sequence>
<dbReference type="VEuPathDB" id="GiardiaDB:GMRT_15549"/>
<evidence type="ECO:0000313" key="2">
    <source>
        <dbReference type="EMBL" id="TNJ28859.1"/>
    </source>
</evidence>
<accession>A0A4Z1T8E2</accession>